<dbReference type="InterPro" id="IPR052192">
    <property type="entry name" value="Insect_Ionotropic_Sensory_Rcpt"/>
</dbReference>
<evidence type="ECO:0000256" key="4">
    <source>
        <dbReference type="ARBA" id="ARBA00022989"/>
    </source>
</evidence>
<keyword evidence="3 8" id="KW-0812">Transmembrane</keyword>
<reference evidence="9 10" key="1">
    <citation type="journal article" date="2019" name="Sci. Rep.">
        <title>Orb-weaving spider Araneus ventricosus genome elucidates the spidroin gene catalogue.</title>
        <authorList>
            <person name="Kono N."/>
            <person name="Nakamura H."/>
            <person name="Ohtoshi R."/>
            <person name="Moran D.A.P."/>
            <person name="Shinohara A."/>
            <person name="Yoshida Y."/>
            <person name="Fujiwara M."/>
            <person name="Mori M."/>
            <person name="Tomita M."/>
            <person name="Arakawa K."/>
        </authorList>
    </citation>
    <scope>NUCLEOTIDE SEQUENCE [LARGE SCALE GENOMIC DNA]</scope>
</reference>
<evidence type="ECO:0000313" key="9">
    <source>
        <dbReference type="EMBL" id="GBN18896.1"/>
    </source>
</evidence>
<evidence type="ECO:0000313" key="10">
    <source>
        <dbReference type="Proteomes" id="UP000499080"/>
    </source>
</evidence>
<evidence type="ECO:0000256" key="8">
    <source>
        <dbReference type="SAM" id="Phobius"/>
    </source>
</evidence>
<proteinExistence type="predicted"/>
<gene>
    <name evidence="9" type="ORF">AVEN_239585_1</name>
</gene>
<accession>A0A4Y2LZH9</accession>
<protein>
    <recommendedName>
        <fullName evidence="11">Ionotropic glutamate receptor L-glutamate and glycine-binding domain-containing protein</fullName>
    </recommendedName>
</protein>
<dbReference type="Proteomes" id="UP000499080">
    <property type="component" value="Unassembled WGS sequence"/>
</dbReference>
<sequence length="273" mass="31704">MEERPIYQRVHVLCWRERTQVIDYSMPYLHSRDIRHGHPASRYLGTTSFCCIVQLQVWIAFLVSVHFVHVYSRSHIRKQSGQTTSSTLSVQRMPRAGNFRYIELKGSVNAEFLIQSDSPDIRKIGLAVVRNNWFEVLDFGQEIEDNKAIFGSRLLFIILHGKPPFSRVAIAEDGFGIWSVGVMVKKNFCCLERLNTMILRINSAGLYQKFIDDESFERQFYANTNRPSDDGVKKLGLDSFSGIFFLLVILHIASLFVFAAECFYYRRKKKKRI</sequence>
<dbReference type="EMBL" id="BGPR01006422">
    <property type="protein sequence ID" value="GBN18896.1"/>
    <property type="molecule type" value="Genomic_DNA"/>
</dbReference>
<evidence type="ECO:0000256" key="2">
    <source>
        <dbReference type="ARBA" id="ARBA00022475"/>
    </source>
</evidence>
<evidence type="ECO:0000256" key="7">
    <source>
        <dbReference type="ARBA" id="ARBA00023180"/>
    </source>
</evidence>
<organism evidence="9 10">
    <name type="scientific">Araneus ventricosus</name>
    <name type="common">Orbweaver spider</name>
    <name type="synonym">Epeira ventricosa</name>
    <dbReference type="NCBI Taxonomy" id="182803"/>
    <lineage>
        <taxon>Eukaryota</taxon>
        <taxon>Metazoa</taxon>
        <taxon>Ecdysozoa</taxon>
        <taxon>Arthropoda</taxon>
        <taxon>Chelicerata</taxon>
        <taxon>Arachnida</taxon>
        <taxon>Araneae</taxon>
        <taxon>Araneomorphae</taxon>
        <taxon>Entelegynae</taxon>
        <taxon>Araneoidea</taxon>
        <taxon>Araneidae</taxon>
        <taxon>Araneus</taxon>
    </lineage>
</organism>
<dbReference type="OrthoDB" id="5984008at2759"/>
<comment type="caution">
    <text evidence="9">The sequence shown here is derived from an EMBL/GenBank/DDBJ whole genome shotgun (WGS) entry which is preliminary data.</text>
</comment>
<keyword evidence="4 8" id="KW-1133">Transmembrane helix</keyword>
<evidence type="ECO:0000256" key="1">
    <source>
        <dbReference type="ARBA" id="ARBA00004651"/>
    </source>
</evidence>
<keyword evidence="6" id="KW-0675">Receptor</keyword>
<dbReference type="SUPFAM" id="SSF53850">
    <property type="entry name" value="Periplasmic binding protein-like II"/>
    <property type="match status" value="1"/>
</dbReference>
<feature type="transmembrane region" description="Helical" evidence="8">
    <location>
        <begin position="243"/>
        <end position="265"/>
    </location>
</feature>
<dbReference type="PANTHER" id="PTHR42643:SF24">
    <property type="entry name" value="IONOTROPIC RECEPTOR 60A"/>
    <property type="match status" value="1"/>
</dbReference>
<keyword evidence="7" id="KW-0325">Glycoprotein</keyword>
<keyword evidence="2" id="KW-1003">Cell membrane</keyword>
<comment type="subcellular location">
    <subcellularLocation>
        <location evidence="1">Cell membrane</location>
        <topology evidence="1">Multi-pass membrane protein</topology>
    </subcellularLocation>
</comment>
<dbReference type="AlphaFoldDB" id="A0A4Y2LZH9"/>
<evidence type="ECO:0000256" key="5">
    <source>
        <dbReference type="ARBA" id="ARBA00023136"/>
    </source>
</evidence>
<keyword evidence="10" id="KW-1185">Reference proteome</keyword>
<evidence type="ECO:0000256" key="3">
    <source>
        <dbReference type="ARBA" id="ARBA00022692"/>
    </source>
</evidence>
<name>A0A4Y2LZH9_ARAVE</name>
<dbReference type="PANTHER" id="PTHR42643">
    <property type="entry name" value="IONOTROPIC RECEPTOR 20A-RELATED"/>
    <property type="match status" value="1"/>
</dbReference>
<evidence type="ECO:0008006" key="11">
    <source>
        <dbReference type="Google" id="ProtNLM"/>
    </source>
</evidence>
<evidence type="ECO:0000256" key="6">
    <source>
        <dbReference type="ARBA" id="ARBA00023170"/>
    </source>
</evidence>
<keyword evidence="5 8" id="KW-0472">Membrane</keyword>
<dbReference type="GO" id="GO:0005886">
    <property type="term" value="C:plasma membrane"/>
    <property type="evidence" value="ECO:0007669"/>
    <property type="project" value="UniProtKB-SubCell"/>
</dbReference>